<dbReference type="AlphaFoldDB" id="A0A1G2B527"/>
<dbReference type="Gene3D" id="2.70.70.10">
    <property type="entry name" value="Glucose Permease (Domain IIA)"/>
    <property type="match status" value="1"/>
</dbReference>
<reference evidence="1 2" key="1">
    <citation type="journal article" date="2016" name="Nat. Commun.">
        <title>Thousands of microbial genomes shed light on interconnected biogeochemical processes in an aquifer system.</title>
        <authorList>
            <person name="Anantharaman K."/>
            <person name="Brown C.T."/>
            <person name="Hug L.A."/>
            <person name="Sharon I."/>
            <person name="Castelle C.J."/>
            <person name="Probst A.J."/>
            <person name="Thomas B.C."/>
            <person name="Singh A."/>
            <person name="Wilkins M.J."/>
            <person name="Karaoz U."/>
            <person name="Brodie E.L."/>
            <person name="Williams K.H."/>
            <person name="Hubbard S.S."/>
            <person name="Banfield J.F."/>
        </authorList>
    </citation>
    <scope>NUCLEOTIDE SEQUENCE [LARGE SCALE GENOMIC DNA]</scope>
</reference>
<accession>A0A1G2B527</accession>
<organism evidence="1 2">
    <name type="scientific">Candidatus Kerfeldbacteria bacterium RIFCSPLOWO2_01_FULL_48_11</name>
    <dbReference type="NCBI Taxonomy" id="1798543"/>
    <lineage>
        <taxon>Bacteria</taxon>
        <taxon>Candidatus Kerfeldiibacteriota</taxon>
    </lineage>
</organism>
<comment type="caution">
    <text evidence="1">The sequence shown here is derived from an EMBL/GenBank/DDBJ whole genome shotgun (WGS) entry which is preliminary data.</text>
</comment>
<dbReference type="InterPro" id="IPR011055">
    <property type="entry name" value="Dup_hybrid_motif"/>
</dbReference>
<proteinExistence type="predicted"/>
<evidence type="ECO:0000313" key="2">
    <source>
        <dbReference type="Proteomes" id="UP000179164"/>
    </source>
</evidence>
<evidence type="ECO:0008006" key="3">
    <source>
        <dbReference type="Google" id="ProtNLM"/>
    </source>
</evidence>
<sequence length="100" mass="10989">MDHDAGHTGLAYKSISAHFDSDPNQFVHVGDDLLAGTVLGYAGSSGTSSPHIHFSVWKDNVSVPLNDISGYHDLYQYGVYYSYNWPIQPPRGQPACYQNA</sequence>
<dbReference type="EMBL" id="MHKE01000009">
    <property type="protein sequence ID" value="OGY84294.1"/>
    <property type="molecule type" value="Genomic_DNA"/>
</dbReference>
<dbReference type="SUPFAM" id="SSF51261">
    <property type="entry name" value="Duplicated hybrid motif"/>
    <property type="match status" value="1"/>
</dbReference>
<name>A0A1G2B527_9BACT</name>
<dbReference type="Proteomes" id="UP000179164">
    <property type="component" value="Unassembled WGS sequence"/>
</dbReference>
<protein>
    <recommendedName>
        <fullName evidence="3">Peptidase M23 domain-containing protein</fullName>
    </recommendedName>
</protein>
<gene>
    <name evidence="1" type="ORF">A2898_03125</name>
</gene>
<evidence type="ECO:0000313" key="1">
    <source>
        <dbReference type="EMBL" id="OGY84294.1"/>
    </source>
</evidence>